<feature type="transmembrane region" description="Helical" evidence="6">
    <location>
        <begin position="76"/>
        <end position="97"/>
    </location>
</feature>
<dbReference type="SUPFAM" id="SSF103473">
    <property type="entry name" value="MFS general substrate transporter"/>
    <property type="match status" value="1"/>
</dbReference>
<feature type="transmembrane region" description="Helical" evidence="6">
    <location>
        <begin position="426"/>
        <end position="442"/>
    </location>
</feature>
<dbReference type="Gene3D" id="1.20.1250.20">
    <property type="entry name" value="MFS general substrate transporter like domains"/>
    <property type="match status" value="1"/>
</dbReference>
<evidence type="ECO:0000256" key="6">
    <source>
        <dbReference type="SAM" id="Phobius"/>
    </source>
</evidence>
<dbReference type="InterPro" id="IPR036259">
    <property type="entry name" value="MFS_trans_sf"/>
</dbReference>
<reference evidence="8 9" key="1">
    <citation type="submission" date="2023-09" db="EMBL/GenBank/DDBJ databases">
        <title>Nesidiocoris tenuis whole genome shotgun sequence.</title>
        <authorList>
            <person name="Shibata T."/>
            <person name="Shimoda M."/>
            <person name="Kobayashi T."/>
            <person name="Uehara T."/>
        </authorList>
    </citation>
    <scope>NUCLEOTIDE SEQUENCE [LARGE SCALE GENOMIC DNA]</scope>
    <source>
        <strain evidence="8 9">Japan</strain>
    </source>
</reference>
<dbReference type="InterPro" id="IPR005829">
    <property type="entry name" value="Sugar_transporter_CS"/>
</dbReference>
<feature type="domain" description="Major facilitator superfamily (MFS) profile" evidence="7">
    <location>
        <begin position="14"/>
        <end position="449"/>
    </location>
</feature>
<evidence type="ECO:0000256" key="4">
    <source>
        <dbReference type="ARBA" id="ARBA00022989"/>
    </source>
</evidence>
<feature type="transmembrane region" description="Helical" evidence="6">
    <location>
        <begin position="166"/>
        <end position="188"/>
    </location>
</feature>
<dbReference type="CDD" id="cd17389">
    <property type="entry name" value="MFS_MFSD10"/>
    <property type="match status" value="1"/>
</dbReference>
<accession>A0ABN7B6L5</accession>
<dbReference type="PANTHER" id="PTHR23504">
    <property type="entry name" value="MAJOR FACILITATOR SUPERFAMILY DOMAIN-CONTAINING PROTEIN 10"/>
    <property type="match status" value="1"/>
</dbReference>
<keyword evidence="5 6" id="KW-0472">Membrane</keyword>
<dbReference type="EMBL" id="AP028918">
    <property type="protein sequence ID" value="BES99272.1"/>
    <property type="molecule type" value="Genomic_DNA"/>
</dbReference>
<gene>
    <name evidence="8" type="ORF">NTJ_12089</name>
</gene>
<feature type="transmembrane region" description="Helical" evidence="6">
    <location>
        <begin position="15"/>
        <end position="36"/>
    </location>
</feature>
<feature type="transmembrane region" description="Helical" evidence="6">
    <location>
        <begin position="109"/>
        <end position="126"/>
    </location>
</feature>
<keyword evidence="4 6" id="KW-1133">Transmembrane helix</keyword>
<comment type="subcellular location">
    <subcellularLocation>
        <location evidence="1">Membrane</location>
        <topology evidence="1">Multi-pass membrane protein</topology>
    </subcellularLocation>
</comment>
<evidence type="ECO:0000313" key="9">
    <source>
        <dbReference type="Proteomes" id="UP001307889"/>
    </source>
</evidence>
<feature type="transmembrane region" description="Helical" evidence="6">
    <location>
        <begin position="279"/>
        <end position="297"/>
    </location>
</feature>
<dbReference type="InterPro" id="IPR020846">
    <property type="entry name" value="MFS_dom"/>
</dbReference>
<evidence type="ECO:0000256" key="5">
    <source>
        <dbReference type="ARBA" id="ARBA00023136"/>
    </source>
</evidence>
<keyword evidence="9" id="KW-1185">Reference proteome</keyword>
<proteinExistence type="predicted"/>
<sequence length="450" mass="49396">MEKGKEPIVREKSMMYIIFASLLIDLLAFTMILPLLPSLMDHYRRNDPPDGWYNYFLSSIESFRLLVGAPDRFSSVLFGGALGSLFSFLQFLISPLAGGMSDVYGRKPILLISMIGIACSYALWAVSHSFALFIIARIIGGLSKGNVSLSMAAMTDVSSPATRASGMALVGIAFSIGFVVGPVIGALFARWASSSGGLMEPNWYTKPALFALTLALTDVFFILFCFKETLHKSKRAKSLGSSLGQAASYINVFSLFKFTAVQNLPKSGRTDLQSLGRIYFVYLFVYSGLEFTLTFLTHHKFGFTPMRQGMMFFWMGLTMALLQGGWVRRIKQERVRSAAVKGLFIIIPSYVLVGLATNEYILYSGVFLFAVSTSMVVPCMTTLASQYGGDEQKGTVMGIFRSLGALARALGPILASIAYWSVGSTATFLVGSLALLWPWYALRRTSVKQD</sequence>
<dbReference type="PROSITE" id="PS00216">
    <property type="entry name" value="SUGAR_TRANSPORT_1"/>
    <property type="match status" value="1"/>
</dbReference>
<evidence type="ECO:0000259" key="7">
    <source>
        <dbReference type="PROSITE" id="PS50850"/>
    </source>
</evidence>
<organism evidence="8 9">
    <name type="scientific">Nesidiocoris tenuis</name>
    <dbReference type="NCBI Taxonomy" id="355587"/>
    <lineage>
        <taxon>Eukaryota</taxon>
        <taxon>Metazoa</taxon>
        <taxon>Ecdysozoa</taxon>
        <taxon>Arthropoda</taxon>
        <taxon>Hexapoda</taxon>
        <taxon>Insecta</taxon>
        <taxon>Pterygota</taxon>
        <taxon>Neoptera</taxon>
        <taxon>Paraneoptera</taxon>
        <taxon>Hemiptera</taxon>
        <taxon>Heteroptera</taxon>
        <taxon>Panheteroptera</taxon>
        <taxon>Cimicomorpha</taxon>
        <taxon>Miridae</taxon>
        <taxon>Dicyphina</taxon>
        <taxon>Nesidiocoris</taxon>
    </lineage>
</organism>
<name>A0ABN7B6L5_9HEMI</name>
<dbReference type="Pfam" id="PF07690">
    <property type="entry name" value="MFS_1"/>
    <property type="match status" value="1"/>
</dbReference>
<evidence type="ECO:0000256" key="1">
    <source>
        <dbReference type="ARBA" id="ARBA00004141"/>
    </source>
</evidence>
<keyword evidence="3 6" id="KW-0812">Transmembrane</keyword>
<evidence type="ECO:0000313" key="8">
    <source>
        <dbReference type="EMBL" id="BES99272.1"/>
    </source>
</evidence>
<dbReference type="PROSITE" id="PS50850">
    <property type="entry name" value="MFS"/>
    <property type="match status" value="1"/>
</dbReference>
<feature type="transmembrane region" description="Helical" evidence="6">
    <location>
        <begin position="208"/>
        <end position="226"/>
    </location>
</feature>
<feature type="transmembrane region" description="Helical" evidence="6">
    <location>
        <begin position="309"/>
        <end position="326"/>
    </location>
</feature>
<evidence type="ECO:0000256" key="2">
    <source>
        <dbReference type="ARBA" id="ARBA00022448"/>
    </source>
</evidence>
<dbReference type="InterPro" id="IPR011701">
    <property type="entry name" value="MFS"/>
</dbReference>
<dbReference type="PANTHER" id="PTHR23504:SF31">
    <property type="entry name" value="MAJOR FACILITATOR SUPERFAMILY DOMAIN-CONTAINING PROTEIN 10"/>
    <property type="match status" value="1"/>
</dbReference>
<evidence type="ECO:0000256" key="3">
    <source>
        <dbReference type="ARBA" id="ARBA00022692"/>
    </source>
</evidence>
<feature type="transmembrane region" description="Helical" evidence="6">
    <location>
        <begin position="338"/>
        <end position="356"/>
    </location>
</feature>
<dbReference type="Proteomes" id="UP001307889">
    <property type="component" value="Chromosome 10"/>
</dbReference>
<keyword evidence="2" id="KW-0813">Transport</keyword>
<protein>
    <submittedName>
        <fullName evidence="8">Major Facilitator Superfamily</fullName>
    </submittedName>
</protein>